<reference evidence="1 2" key="1">
    <citation type="submission" date="2021-06" db="EMBL/GenBank/DDBJ databases">
        <title>Caerostris extrusa draft genome.</title>
        <authorList>
            <person name="Kono N."/>
            <person name="Arakawa K."/>
        </authorList>
    </citation>
    <scope>NUCLEOTIDE SEQUENCE [LARGE SCALE GENOMIC DNA]</scope>
</reference>
<sequence length="90" mass="10332">MSVRLEKPSVGPLSYRVRSQNVLGDHRFKQLIMASQPTPLMGVLDHKSLAIDVEELKMLSGVHHELRLHPLKEKEDYTFQEGFAQFSMLN</sequence>
<dbReference type="EMBL" id="BPLR01011570">
    <property type="protein sequence ID" value="GIY47376.1"/>
    <property type="molecule type" value="Genomic_DNA"/>
</dbReference>
<name>A0AAV4TPE2_CAEEX</name>
<protein>
    <submittedName>
        <fullName evidence="1">Uncharacterized protein</fullName>
    </submittedName>
</protein>
<proteinExistence type="predicted"/>
<accession>A0AAV4TPE2</accession>
<evidence type="ECO:0000313" key="2">
    <source>
        <dbReference type="Proteomes" id="UP001054945"/>
    </source>
</evidence>
<dbReference type="Proteomes" id="UP001054945">
    <property type="component" value="Unassembled WGS sequence"/>
</dbReference>
<comment type="caution">
    <text evidence="1">The sequence shown here is derived from an EMBL/GenBank/DDBJ whole genome shotgun (WGS) entry which is preliminary data.</text>
</comment>
<dbReference type="AlphaFoldDB" id="A0AAV4TPE2"/>
<organism evidence="1 2">
    <name type="scientific">Caerostris extrusa</name>
    <name type="common">Bark spider</name>
    <name type="synonym">Caerostris bankana</name>
    <dbReference type="NCBI Taxonomy" id="172846"/>
    <lineage>
        <taxon>Eukaryota</taxon>
        <taxon>Metazoa</taxon>
        <taxon>Ecdysozoa</taxon>
        <taxon>Arthropoda</taxon>
        <taxon>Chelicerata</taxon>
        <taxon>Arachnida</taxon>
        <taxon>Araneae</taxon>
        <taxon>Araneomorphae</taxon>
        <taxon>Entelegynae</taxon>
        <taxon>Araneoidea</taxon>
        <taxon>Araneidae</taxon>
        <taxon>Caerostris</taxon>
    </lineage>
</organism>
<keyword evidence="2" id="KW-1185">Reference proteome</keyword>
<gene>
    <name evidence="1" type="ORF">CEXT_82291</name>
</gene>
<evidence type="ECO:0000313" key="1">
    <source>
        <dbReference type="EMBL" id="GIY47376.1"/>
    </source>
</evidence>